<name>A0ABV7VDF7_9PROT</name>
<protein>
    <submittedName>
        <fullName evidence="1">PAS domain-containing protein</fullName>
    </submittedName>
</protein>
<gene>
    <name evidence="1" type="ORF">ACFOOQ_08040</name>
</gene>
<dbReference type="Pfam" id="PF07310">
    <property type="entry name" value="PAS_5"/>
    <property type="match status" value="1"/>
</dbReference>
<dbReference type="RefSeq" id="WP_379724164.1">
    <property type="nucleotide sequence ID" value="NZ_JBHRYJ010000001.1"/>
</dbReference>
<accession>A0ABV7VDF7</accession>
<dbReference type="EMBL" id="JBHRYJ010000001">
    <property type="protein sequence ID" value="MFC3675489.1"/>
    <property type="molecule type" value="Genomic_DNA"/>
</dbReference>
<dbReference type="InterPro" id="IPR009922">
    <property type="entry name" value="DUF1457"/>
</dbReference>
<evidence type="ECO:0000313" key="2">
    <source>
        <dbReference type="Proteomes" id="UP001595711"/>
    </source>
</evidence>
<reference evidence="2" key="1">
    <citation type="journal article" date="2019" name="Int. J. Syst. Evol. Microbiol.">
        <title>The Global Catalogue of Microorganisms (GCM) 10K type strain sequencing project: providing services to taxonomists for standard genome sequencing and annotation.</title>
        <authorList>
            <consortium name="The Broad Institute Genomics Platform"/>
            <consortium name="The Broad Institute Genome Sequencing Center for Infectious Disease"/>
            <person name="Wu L."/>
            <person name="Ma J."/>
        </authorList>
    </citation>
    <scope>NUCLEOTIDE SEQUENCE [LARGE SCALE GENOMIC DNA]</scope>
    <source>
        <strain evidence="2">KCTC 42182</strain>
    </source>
</reference>
<keyword evidence="2" id="KW-1185">Reference proteome</keyword>
<organism evidence="1 2">
    <name type="scientific">Ferrovibrio xuzhouensis</name>
    <dbReference type="NCBI Taxonomy" id="1576914"/>
    <lineage>
        <taxon>Bacteria</taxon>
        <taxon>Pseudomonadati</taxon>
        <taxon>Pseudomonadota</taxon>
        <taxon>Alphaproteobacteria</taxon>
        <taxon>Rhodospirillales</taxon>
        <taxon>Rhodospirillaceae</taxon>
        <taxon>Ferrovibrio</taxon>
    </lineage>
</organism>
<evidence type="ECO:0000313" key="1">
    <source>
        <dbReference type="EMBL" id="MFC3675489.1"/>
    </source>
</evidence>
<comment type="caution">
    <text evidence="1">The sequence shown here is derived from an EMBL/GenBank/DDBJ whole genome shotgun (WGS) entry which is preliminary data.</text>
</comment>
<sequence length="193" mass="20720">MTLLDTLPGPLTSPSRRFLTLWDGWRAGSLLPRRSRLDTDALGDLLPHCVLLEIRGRDDMPIRFAGNWLRERLGGELAGTNYLDLTAPENRQRRADLLLTEVAQPCAAVIYYWVQFDTGGMMPVEVVSAPLLGDEPEAPALVLACVSPLARGDSNGDADPSSYAEGDGLLYIDIGAGLPPAIAAIGQPAGQVQ</sequence>
<proteinExistence type="predicted"/>
<dbReference type="Proteomes" id="UP001595711">
    <property type="component" value="Unassembled WGS sequence"/>
</dbReference>